<keyword evidence="5" id="KW-0597">Phosphoprotein</keyword>
<dbReference type="InterPro" id="IPR000792">
    <property type="entry name" value="Tscrpt_reg_LuxR_C"/>
</dbReference>
<accession>A0A5N6MH49</accession>
<dbReference type="GO" id="GO:0003677">
    <property type="term" value="F:DNA binding"/>
    <property type="evidence" value="ECO:0007669"/>
    <property type="project" value="UniProtKB-KW"/>
</dbReference>
<dbReference type="SUPFAM" id="SSF52172">
    <property type="entry name" value="CheY-like"/>
    <property type="match status" value="1"/>
</dbReference>
<dbReference type="GO" id="GO:0046983">
    <property type="term" value="F:protein dimerization activity"/>
    <property type="evidence" value="ECO:0007669"/>
    <property type="project" value="InterPro"/>
</dbReference>
<gene>
    <name evidence="8" type="ORF">GD627_09365</name>
</gene>
<dbReference type="InterPro" id="IPR003018">
    <property type="entry name" value="GAF"/>
</dbReference>
<dbReference type="InterPro" id="IPR029016">
    <property type="entry name" value="GAF-like_dom_sf"/>
</dbReference>
<dbReference type="GO" id="GO:0016020">
    <property type="term" value="C:membrane"/>
    <property type="evidence" value="ECO:0007669"/>
    <property type="project" value="InterPro"/>
</dbReference>
<comment type="caution">
    <text evidence="8">The sequence shown here is derived from an EMBL/GenBank/DDBJ whole genome shotgun (WGS) entry which is preliminary data.</text>
</comment>
<dbReference type="Pfam" id="PF07730">
    <property type="entry name" value="HisKA_3"/>
    <property type="match status" value="1"/>
</dbReference>
<evidence type="ECO:0000259" key="7">
    <source>
        <dbReference type="PROSITE" id="PS50110"/>
    </source>
</evidence>
<dbReference type="SMART" id="SM00065">
    <property type="entry name" value="GAF"/>
    <property type="match status" value="1"/>
</dbReference>
<dbReference type="CDD" id="cd16917">
    <property type="entry name" value="HATPase_UhpB-NarQ-NarX-like"/>
    <property type="match status" value="1"/>
</dbReference>
<dbReference type="PROSITE" id="PS50110">
    <property type="entry name" value="RESPONSE_REGULATORY"/>
    <property type="match status" value="1"/>
</dbReference>
<dbReference type="Gene3D" id="3.40.50.2300">
    <property type="match status" value="1"/>
</dbReference>
<reference evidence="8 9" key="1">
    <citation type="submission" date="2019-08" db="EMBL/GenBank/DDBJ databases">
        <title>Arthrobacter sp. nov., isolated from plateau pika and Tibetan wild ass.</title>
        <authorList>
            <person name="Ge Y."/>
        </authorList>
    </citation>
    <scope>NUCLEOTIDE SEQUENCE [LARGE SCALE GENOMIC DNA]</scope>
    <source>
        <strain evidence="8 9">785</strain>
    </source>
</reference>
<keyword evidence="2" id="KW-0418">Kinase</keyword>
<evidence type="ECO:0000256" key="1">
    <source>
        <dbReference type="ARBA" id="ARBA00022679"/>
    </source>
</evidence>
<protein>
    <submittedName>
        <fullName evidence="8">GAF domain-containing protein</fullName>
    </submittedName>
</protein>
<dbReference type="AlphaFoldDB" id="A0A5N6MH49"/>
<keyword evidence="1" id="KW-0808">Transferase</keyword>
<evidence type="ECO:0000256" key="2">
    <source>
        <dbReference type="ARBA" id="ARBA00022777"/>
    </source>
</evidence>
<dbReference type="PANTHER" id="PTHR24421">
    <property type="entry name" value="NITRATE/NITRITE SENSOR PROTEIN NARX-RELATED"/>
    <property type="match status" value="1"/>
</dbReference>
<evidence type="ECO:0000259" key="6">
    <source>
        <dbReference type="PROSITE" id="PS50043"/>
    </source>
</evidence>
<dbReference type="InterPro" id="IPR050482">
    <property type="entry name" value="Sensor_HK_TwoCompSys"/>
</dbReference>
<keyword evidence="9" id="KW-1185">Reference proteome</keyword>
<evidence type="ECO:0000313" key="9">
    <source>
        <dbReference type="Proteomes" id="UP000326852"/>
    </source>
</evidence>
<evidence type="ECO:0000313" key="8">
    <source>
        <dbReference type="EMBL" id="KAD3633044.1"/>
    </source>
</evidence>
<dbReference type="GO" id="GO:0000155">
    <property type="term" value="F:phosphorelay sensor kinase activity"/>
    <property type="evidence" value="ECO:0007669"/>
    <property type="project" value="InterPro"/>
</dbReference>
<proteinExistence type="predicted"/>
<dbReference type="CDD" id="cd06170">
    <property type="entry name" value="LuxR_C_like"/>
    <property type="match status" value="1"/>
</dbReference>
<dbReference type="InterPro" id="IPR016032">
    <property type="entry name" value="Sig_transdc_resp-reg_C-effctor"/>
</dbReference>
<dbReference type="EMBL" id="VTFX01000004">
    <property type="protein sequence ID" value="KAD3633044.1"/>
    <property type="molecule type" value="Genomic_DNA"/>
</dbReference>
<dbReference type="SMART" id="SM00387">
    <property type="entry name" value="HATPase_c"/>
    <property type="match status" value="1"/>
</dbReference>
<dbReference type="SUPFAM" id="SSF55781">
    <property type="entry name" value="GAF domain-like"/>
    <property type="match status" value="1"/>
</dbReference>
<organism evidence="8 9">
    <name type="scientific">Arthrobacter yangruifuii</name>
    <dbReference type="NCBI Taxonomy" id="2606616"/>
    <lineage>
        <taxon>Bacteria</taxon>
        <taxon>Bacillati</taxon>
        <taxon>Actinomycetota</taxon>
        <taxon>Actinomycetes</taxon>
        <taxon>Micrococcales</taxon>
        <taxon>Micrococcaceae</taxon>
        <taxon>Arthrobacter</taxon>
    </lineage>
</organism>
<sequence length="676" mass="72107">MSLRNTPSSDRGVFFCFRVDRLWSGVSRGRIIDFAVPDMPGAGLDRQAIVKGPGAALRRRRQVPNMQQLPTPGIIRNSPSHPPVSELDRITDLAGDLAGRFDLVPLLERVLGHAVALLGCESGSISIVHETEGYYRKEVDQGVGCPQGQTFSLTEGLTGRIVATRGTVLLDRYASVPEGHIDPGDPRWGSAVIGVPIAWDGTIIGTLAIFSNGPGRVFTAEDASLVELFANHAAIAIMNSRLHQAAAAKEREAAVAGERERAVQEVHEAIGRSLSSLLLHLDRADKATPGGSPSIAHIDSARVLAHEALFEARRTVLGLAPSSLAGSTIEEAVRQELDTVRASYPIIITFLVTGEQHDLAPVVAHQLFMVIQEAVANVVAHSRATACRVGIFYNAAGVSVVVEDDGRGFERPNTEGDVGSAQGSRLGLHGIAARAHYLRGELHVDSTPGWGTRIRVQVPYSSNGDASRERWKVLVACTQPLIRAGLVRLLETSEPSVQVLGEPATLEDLTESVSLLQPDLIVLDDFLLGDYAAAQLIGGDTVERPVVVVTDHLTDQQLALAASSGVRGFISRSSTPAEVARVVVAAARGDALLDGAVFSRLAEGRAAAAPAVSTARLTVRERQVRNLLADGLADKQIATRLGISVKTVEKHVGAMLRKTGARNRTMLATLRQEKPQ</sequence>
<dbReference type="SMART" id="SM00448">
    <property type="entry name" value="REC"/>
    <property type="match status" value="1"/>
</dbReference>
<dbReference type="InterPro" id="IPR036890">
    <property type="entry name" value="HATPase_C_sf"/>
</dbReference>
<name>A0A5N6MH49_9MICC</name>
<dbReference type="PROSITE" id="PS50043">
    <property type="entry name" value="HTH_LUXR_2"/>
    <property type="match status" value="1"/>
</dbReference>
<keyword evidence="3" id="KW-0902">Two-component regulatory system</keyword>
<dbReference type="InterPro" id="IPR011006">
    <property type="entry name" value="CheY-like_superfamily"/>
</dbReference>
<dbReference type="SUPFAM" id="SSF55874">
    <property type="entry name" value="ATPase domain of HSP90 chaperone/DNA topoisomerase II/histidine kinase"/>
    <property type="match status" value="1"/>
</dbReference>
<dbReference type="PRINTS" id="PR00038">
    <property type="entry name" value="HTHLUXR"/>
</dbReference>
<keyword evidence="4" id="KW-0238">DNA-binding</keyword>
<dbReference type="Proteomes" id="UP000326852">
    <property type="component" value="Unassembled WGS sequence"/>
</dbReference>
<dbReference type="InterPro" id="IPR003594">
    <property type="entry name" value="HATPase_dom"/>
</dbReference>
<dbReference type="Pfam" id="PF13185">
    <property type="entry name" value="GAF_2"/>
    <property type="match status" value="1"/>
</dbReference>
<dbReference type="GO" id="GO:0006355">
    <property type="term" value="P:regulation of DNA-templated transcription"/>
    <property type="evidence" value="ECO:0007669"/>
    <property type="project" value="InterPro"/>
</dbReference>
<dbReference type="InterPro" id="IPR001789">
    <property type="entry name" value="Sig_transdc_resp-reg_receiver"/>
</dbReference>
<dbReference type="Pfam" id="PF00196">
    <property type="entry name" value="GerE"/>
    <property type="match status" value="1"/>
</dbReference>
<dbReference type="Gene3D" id="3.30.450.40">
    <property type="match status" value="1"/>
</dbReference>
<dbReference type="SMART" id="SM00421">
    <property type="entry name" value="HTH_LUXR"/>
    <property type="match status" value="1"/>
</dbReference>
<evidence type="ECO:0000256" key="3">
    <source>
        <dbReference type="ARBA" id="ARBA00023012"/>
    </source>
</evidence>
<dbReference type="Pfam" id="PF02518">
    <property type="entry name" value="HATPase_c"/>
    <property type="match status" value="1"/>
</dbReference>
<dbReference type="Gene3D" id="3.30.565.10">
    <property type="entry name" value="Histidine kinase-like ATPase, C-terminal domain"/>
    <property type="match status" value="1"/>
</dbReference>
<evidence type="ECO:0000256" key="5">
    <source>
        <dbReference type="PROSITE-ProRule" id="PRU00169"/>
    </source>
</evidence>
<evidence type="ECO:0000256" key="4">
    <source>
        <dbReference type="ARBA" id="ARBA00023125"/>
    </source>
</evidence>
<feature type="domain" description="HTH luxR-type" evidence="6">
    <location>
        <begin position="610"/>
        <end position="675"/>
    </location>
</feature>
<dbReference type="InterPro" id="IPR011712">
    <property type="entry name" value="Sig_transdc_His_kin_sub3_dim/P"/>
</dbReference>
<dbReference type="Gene3D" id="1.20.5.1930">
    <property type="match status" value="1"/>
</dbReference>
<feature type="domain" description="Response regulatory" evidence="7">
    <location>
        <begin position="472"/>
        <end position="587"/>
    </location>
</feature>
<feature type="modified residue" description="4-aspartylphosphate" evidence="5">
    <location>
        <position position="524"/>
    </location>
</feature>
<dbReference type="SUPFAM" id="SSF46894">
    <property type="entry name" value="C-terminal effector domain of the bipartite response regulators"/>
    <property type="match status" value="1"/>
</dbReference>
<dbReference type="PANTHER" id="PTHR24421:SF62">
    <property type="entry name" value="SENSORY TRANSDUCTION HISTIDINE KINASE"/>
    <property type="match status" value="1"/>
</dbReference>